<evidence type="ECO:0000256" key="1">
    <source>
        <dbReference type="SAM" id="Phobius"/>
    </source>
</evidence>
<keyword evidence="1" id="KW-0812">Transmembrane</keyword>
<gene>
    <name evidence="2" type="ORF">ACFPYI_05040</name>
</gene>
<protein>
    <submittedName>
        <fullName evidence="2">Uncharacterized protein</fullName>
    </submittedName>
</protein>
<accession>A0ABD5RK54</accession>
<evidence type="ECO:0000313" key="3">
    <source>
        <dbReference type="Proteomes" id="UP001596099"/>
    </source>
</evidence>
<comment type="caution">
    <text evidence="2">The sequence shown here is derived from an EMBL/GenBank/DDBJ whole genome shotgun (WGS) entry which is preliminary data.</text>
</comment>
<keyword evidence="3" id="KW-1185">Reference proteome</keyword>
<organism evidence="2 3">
    <name type="scientific">Halomarina salina</name>
    <dbReference type="NCBI Taxonomy" id="1872699"/>
    <lineage>
        <taxon>Archaea</taxon>
        <taxon>Methanobacteriati</taxon>
        <taxon>Methanobacteriota</taxon>
        <taxon>Stenosarchaea group</taxon>
        <taxon>Halobacteria</taxon>
        <taxon>Halobacteriales</taxon>
        <taxon>Natronomonadaceae</taxon>
        <taxon>Halomarina</taxon>
    </lineage>
</organism>
<proteinExistence type="predicted"/>
<evidence type="ECO:0000313" key="2">
    <source>
        <dbReference type="EMBL" id="MFC5970693.1"/>
    </source>
</evidence>
<keyword evidence="1" id="KW-1133">Transmembrane helix</keyword>
<feature type="transmembrane region" description="Helical" evidence="1">
    <location>
        <begin position="72"/>
        <end position="91"/>
    </location>
</feature>
<feature type="transmembrane region" description="Helical" evidence="1">
    <location>
        <begin position="44"/>
        <end position="65"/>
    </location>
</feature>
<dbReference type="Proteomes" id="UP001596099">
    <property type="component" value="Unassembled WGS sequence"/>
</dbReference>
<dbReference type="EMBL" id="JBHSQH010000001">
    <property type="protein sequence ID" value="MFC5970693.1"/>
    <property type="molecule type" value="Genomic_DNA"/>
</dbReference>
<name>A0ABD5RK54_9EURY</name>
<dbReference type="RefSeq" id="WP_247413618.1">
    <property type="nucleotide sequence ID" value="NZ_JALLGW010000001.1"/>
</dbReference>
<sequence>MDDDLLHGLHLLLLQLVALDAVVHLDSIWRNLVAVGASGEVPRLATVLIALSICGIVAGVVAFRVDLVSRRTLYLLGIAFMLAQLLGWFLYHNVAAPGFGHSHGSGLLAVFDSTVEHLTQDPLEGIAKVTETLALLLLVVLLRVDPRARSGGRSSTLGDADPDA</sequence>
<keyword evidence="1" id="KW-0472">Membrane</keyword>
<dbReference type="AlphaFoldDB" id="A0ABD5RK54"/>
<reference evidence="2 3" key="1">
    <citation type="journal article" date="2019" name="Int. J. Syst. Evol. Microbiol.">
        <title>The Global Catalogue of Microorganisms (GCM) 10K type strain sequencing project: providing services to taxonomists for standard genome sequencing and annotation.</title>
        <authorList>
            <consortium name="The Broad Institute Genomics Platform"/>
            <consortium name="The Broad Institute Genome Sequencing Center for Infectious Disease"/>
            <person name="Wu L."/>
            <person name="Ma J."/>
        </authorList>
    </citation>
    <scope>NUCLEOTIDE SEQUENCE [LARGE SCALE GENOMIC DNA]</scope>
    <source>
        <strain evidence="2 3">CGMCC 1.12543</strain>
    </source>
</reference>